<dbReference type="STRING" id="733.B0186_03960"/>
<feature type="domain" description="DUF551" evidence="1">
    <location>
        <begin position="7"/>
        <end position="78"/>
    </location>
</feature>
<accession>A0A1V4B1Z2</accession>
<protein>
    <submittedName>
        <fullName evidence="2">Protein of uncharacterized function (DUF551)</fullName>
    </submittedName>
</protein>
<proteinExistence type="predicted"/>
<evidence type="ECO:0000313" key="3">
    <source>
        <dbReference type="Proteomes" id="UP000254329"/>
    </source>
</evidence>
<organism evidence="2 3">
    <name type="scientific">Canicola haemoglobinophilus</name>
    <dbReference type="NCBI Taxonomy" id="733"/>
    <lineage>
        <taxon>Bacteria</taxon>
        <taxon>Pseudomonadati</taxon>
        <taxon>Pseudomonadota</taxon>
        <taxon>Gammaproteobacteria</taxon>
        <taxon>Pasteurellales</taxon>
        <taxon>Pasteurellaceae</taxon>
        <taxon>Canicola</taxon>
    </lineage>
</organism>
<evidence type="ECO:0000313" key="2">
    <source>
        <dbReference type="EMBL" id="STO60081.1"/>
    </source>
</evidence>
<keyword evidence="3" id="KW-1185">Reference proteome</keyword>
<dbReference type="Pfam" id="PF04448">
    <property type="entry name" value="DUF551"/>
    <property type="match status" value="1"/>
</dbReference>
<dbReference type="InterPro" id="IPR007539">
    <property type="entry name" value="DUF551"/>
</dbReference>
<dbReference type="EMBL" id="UGHF01000001">
    <property type="protein sequence ID" value="STO60081.1"/>
    <property type="molecule type" value="Genomic_DNA"/>
</dbReference>
<dbReference type="RefSeq" id="WP_158077953.1">
    <property type="nucleotide sequence ID" value="NZ_MUXZ01000009.1"/>
</dbReference>
<sequence length="80" mass="9224">MTKQNNGWISVDERLPEVFTNFELITRSKVVLVFGRESKKDNNPFIFAAYLGADKNFHSPEGKCYAITHWQPLPQPPETE</sequence>
<dbReference type="AlphaFoldDB" id="A0A1V4B1Z2"/>
<evidence type="ECO:0000259" key="1">
    <source>
        <dbReference type="Pfam" id="PF04448"/>
    </source>
</evidence>
<dbReference type="Proteomes" id="UP000254329">
    <property type="component" value="Unassembled WGS sequence"/>
</dbReference>
<gene>
    <name evidence="2" type="ORF">NCTC1659_01352</name>
</gene>
<reference evidence="2 3" key="1">
    <citation type="submission" date="2018-06" db="EMBL/GenBank/DDBJ databases">
        <authorList>
            <consortium name="Pathogen Informatics"/>
            <person name="Doyle S."/>
        </authorList>
    </citation>
    <scope>NUCLEOTIDE SEQUENCE [LARGE SCALE GENOMIC DNA]</scope>
    <source>
        <strain evidence="2 3">NCTC1659</strain>
    </source>
</reference>
<name>A0A1V4B1Z2_9PAST</name>